<dbReference type="InterPro" id="IPR036419">
    <property type="entry name" value="Ribosomal_S3_C_sf"/>
</dbReference>
<dbReference type="HAMAP" id="MF_01309_B">
    <property type="entry name" value="Ribosomal_uS3_B"/>
    <property type="match status" value="1"/>
</dbReference>
<dbReference type="InterPro" id="IPR018280">
    <property type="entry name" value="Ribosomal_uS3_CS"/>
</dbReference>
<dbReference type="InterPro" id="IPR057258">
    <property type="entry name" value="Ribosomal_uS3"/>
</dbReference>
<dbReference type="InterPro" id="IPR005704">
    <property type="entry name" value="Ribosomal_uS3_bac-typ"/>
</dbReference>
<evidence type="ECO:0000256" key="6">
    <source>
        <dbReference type="ARBA" id="ARBA00024998"/>
    </source>
</evidence>
<proteinExistence type="inferred from homology"/>
<comment type="similarity">
    <text evidence="1 8 9">Belongs to the universal ribosomal protein uS3 family.</text>
</comment>
<dbReference type="InterPro" id="IPR015946">
    <property type="entry name" value="KH_dom-like_a/b"/>
</dbReference>
<comment type="function">
    <text evidence="6 8">Binds the lower part of the 30S subunit head. Binds mRNA in the 70S ribosome, positioning it for translation.</text>
</comment>
<dbReference type="SUPFAM" id="SSF54814">
    <property type="entry name" value="Prokaryotic type KH domain (KH-domain type II)"/>
    <property type="match status" value="1"/>
</dbReference>
<evidence type="ECO:0000313" key="11">
    <source>
        <dbReference type="EMBL" id="BDI31316.1"/>
    </source>
</evidence>
<evidence type="ECO:0000256" key="4">
    <source>
        <dbReference type="ARBA" id="ARBA00022980"/>
    </source>
</evidence>
<dbReference type="CDD" id="cd02412">
    <property type="entry name" value="KH-II_30S_S3"/>
    <property type="match status" value="1"/>
</dbReference>
<dbReference type="GO" id="GO:0019843">
    <property type="term" value="F:rRNA binding"/>
    <property type="evidence" value="ECO:0007669"/>
    <property type="project" value="UniProtKB-UniRule"/>
</dbReference>
<dbReference type="Proteomes" id="UP000287394">
    <property type="component" value="Chromosome"/>
</dbReference>
<dbReference type="KEGG" id="ccot:CCAX7_33670"/>
<keyword evidence="4 8" id="KW-0689">Ribosomal protein</keyword>
<dbReference type="FunFam" id="3.30.300.20:FF:000001">
    <property type="entry name" value="30S ribosomal protein S3"/>
    <property type="match status" value="1"/>
</dbReference>
<evidence type="ECO:0000256" key="10">
    <source>
        <dbReference type="SAM" id="MobiDB-lite"/>
    </source>
</evidence>
<evidence type="ECO:0000256" key="1">
    <source>
        <dbReference type="ARBA" id="ARBA00010761"/>
    </source>
</evidence>
<keyword evidence="3 8" id="KW-0694">RNA-binding</keyword>
<evidence type="ECO:0000256" key="8">
    <source>
        <dbReference type="HAMAP-Rule" id="MF_01309"/>
    </source>
</evidence>
<dbReference type="OrthoDB" id="9806396at2"/>
<dbReference type="SMART" id="SM00322">
    <property type="entry name" value="KH"/>
    <property type="match status" value="1"/>
</dbReference>
<dbReference type="FunFam" id="3.30.1140.32:FF:000002">
    <property type="entry name" value="30S ribosomal protein S3"/>
    <property type="match status" value="1"/>
</dbReference>
<evidence type="ECO:0000256" key="7">
    <source>
        <dbReference type="ARBA" id="ARBA00035257"/>
    </source>
</evidence>
<feature type="compositionally biased region" description="Gly residues" evidence="10">
    <location>
        <begin position="246"/>
        <end position="308"/>
    </location>
</feature>
<dbReference type="PANTHER" id="PTHR11760:SF19">
    <property type="entry name" value="SMALL RIBOSOMAL SUBUNIT PROTEIN US3C"/>
    <property type="match status" value="1"/>
</dbReference>
<protein>
    <recommendedName>
        <fullName evidence="7 8">Small ribosomal subunit protein uS3</fullName>
    </recommendedName>
</protein>
<keyword evidence="5 8" id="KW-0687">Ribonucleoprotein</keyword>
<dbReference type="PROSITE" id="PS00548">
    <property type="entry name" value="RIBOSOMAL_S3"/>
    <property type="match status" value="1"/>
</dbReference>
<dbReference type="Gene3D" id="3.30.1140.32">
    <property type="entry name" value="Ribosomal protein S3, C-terminal domain"/>
    <property type="match status" value="1"/>
</dbReference>
<dbReference type="PROSITE" id="PS50823">
    <property type="entry name" value="KH_TYPE_2"/>
    <property type="match status" value="1"/>
</dbReference>
<dbReference type="InterPro" id="IPR004044">
    <property type="entry name" value="KH_dom_type_2"/>
</dbReference>
<comment type="subunit">
    <text evidence="8">Part of the 30S ribosomal subunit. Forms a tight complex with proteins S10 and S14.</text>
</comment>
<keyword evidence="2 8" id="KW-0699">rRNA-binding</keyword>
<dbReference type="GO" id="GO:0003735">
    <property type="term" value="F:structural constituent of ribosome"/>
    <property type="evidence" value="ECO:0007669"/>
    <property type="project" value="InterPro"/>
</dbReference>
<feature type="region of interest" description="Disordered" evidence="10">
    <location>
        <begin position="226"/>
        <end position="308"/>
    </location>
</feature>
<dbReference type="Pfam" id="PF07650">
    <property type="entry name" value="KH_2"/>
    <property type="match status" value="1"/>
</dbReference>
<dbReference type="InterPro" id="IPR004087">
    <property type="entry name" value="KH_dom"/>
</dbReference>
<dbReference type="PANTHER" id="PTHR11760">
    <property type="entry name" value="30S/40S RIBOSOMAL PROTEIN S3"/>
    <property type="match status" value="1"/>
</dbReference>
<name>A0A402CYJ1_9BACT</name>
<dbReference type="InterPro" id="IPR001351">
    <property type="entry name" value="Ribosomal_uS3_C"/>
</dbReference>
<dbReference type="Gene3D" id="3.30.300.20">
    <property type="match status" value="1"/>
</dbReference>
<dbReference type="RefSeq" id="WP_119322393.1">
    <property type="nucleotide sequence ID" value="NZ_AP025739.1"/>
</dbReference>
<dbReference type="NCBIfam" id="TIGR01009">
    <property type="entry name" value="rpsC_bact"/>
    <property type="match status" value="1"/>
</dbReference>
<dbReference type="InterPro" id="IPR009019">
    <property type="entry name" value="KH_sf_prok-type"/>
</dbReference>
<dbReference type="AlphaFoldDB" id="A0A402CYJ1"/>
<dbReference type="GO" id="GO:0003729">
    <property type="term" value="F:mRNA binding"/>
    <property type="evidence" value="ECO:0007669"/>
    <property type="project" value="UniProtKB-UniRule"/>
</dbReference>
<evidence type="ECO:0000256" key="9">
    <source>
        <dbReference type="RuleBase" id="RU003624"/>
    </source>
</evidence>
<accession>A0A402CYJ1</accession>
<dbReference type="EMBL" id="AP025739">
    <property type="protein sequence ID" value="BDI31316.1"/>
    <property type="molecule type" value="Genomic_DNA"/>
</dbReference>
<dbReference type="GO" id="GO:0006412">
    <property type="term" value="P:translation"/>
    <property type="evidence" value="ECO:0007669"/>
    <property type="project" value="UniProtKB-UniRule"/>
</dbReference>
<keyword evidence="12" id="KW-1185">Reference proteome</keyword>
<feature type="compositionally biased region" description="Basic and acidic residues" evidence="10">
    <location>
        <begin position="230"/>
        <end position="245"/>
    </location>
</feature>
<gene>
    <name evidence="8" type="primary">rpsC</name>
    <name evidence="11" type="ORF">CCAX7_33670</name>
</gene>
<dbReference type="FunCoup" id="A0A402CYJ1">
    <property type="interactions" value="532"/>
</dbReference>
<evidence type="ECO:0000313" key="12">
    <source>
        <dbReference type="Proteomes" id="UP000287394"/>
    </source>
</evidence>
<dbReference type="Pfam" id="PF00189">
    <property type="entry name" value="Ribosomal_S3_C"/>
    <property type="match status" value="1"/>
</dbReference>
<sequence>MGQKIHPIGFRVGVNREWESKWYLDKGYAAALVEDFRIREFIKKRRELQNAAIARVEIERAANRVKVTLHTAKPGIIIGRGGKGVDDLRLVLEKFTKKSVTANVTEIRHPELDAQLVAESIAQQITKRVSYKRAMRQAVTRAMKLGAKGIRILCSGRLNGSEMARKEGDRLGKIPLHTLRADIDYGFAEAGTTYGNIGVKVWIYKGDILPGQKRLTTADIALQQQQQRRLNAEEGFGDRGRDNRGGNRGGAGGRGGRGGGAGGRGGGGFGGGRGPGGGGGRPGGFGGGGGGRGPGGGGGRPGGFGGGR</sequence>
<evidence type="ECO:0000256" key="5">
    <source>
        <dbReference type="ARBA" id="ARBA00023274"/>
    </source>
</evidence>
<reference evidence="11 12" key="1">
    <citation type="journal article" date="2019" name="Int. J. Syst. Evol. Microbiol.">
        <title>Capsulimonas corticalis gen. nov., sp. nov., an aerobic capsulated bacterium, of a novel bacterial order, Capsulimonadales ord. nov., of the class Armatimonadia of the phylum Armatimonadetes.</title>
        <authorList>
            <person name="Li J."/>
            <person name="Kudo C."/>
            <person name="Tonouchi A."/>
        </authorList>
    </citation>
    <scope>NUCLEOTIDE SEQUENCE [LARGE SCALE GENOMIC DNA]</scope>
    <source>
        <strain evidence="11 12">AX-7</strain>
    </source>
</reference>
<evidence type="ECO:0000256" key="2">
    <source>
        <dbReference type="ARBA" id="ARBA00022730"/>
    </source>
</evidence>
<evidence type="ECO:0000256" key="3">
    <source>
        <dbReference type="ARBA" id="ARBA00022884"/>
    </source>
</evidence>
<dbReference type="GO" id="GO:0022627">
    <property type="term" value="C:cytosolic small ribosomal subunit"/>
    <property type="evidence" value="ECO:0007669"/>
    <property type="project" value="TreeGrafter"/>
</dbReference>
<organism evidence="11 12">
    <name type="scientific">Capsulimonas corticalis</name>
    <dbReference type="NCBI Taxonomy" id="2219043"/>
    <lineage>
        <taxon>Bacteria</taxon>
        <taxon>Bacillati</taxon>
        <taxon>Armatimonadota</taxon>
        <taxon>Armatimonadia</taxon>
        <taxon>Capsulimonadales</taxon>
        <taxon>Capsulimonadaceae</taxon>
        <taxon>Capsulimonas</taxon>
    </lineage>
</organism>
<dbReference type="SUPFAM" id="SSF54821">
    <property type="entry name" value="Ribosomal protein S3 C-terminal domain"/>
    <property type="match status" value="1"/>
</dbReference>